<proteinExistence type="predicted"/>
<protein>
    <submittedName>
        <fullName evidence="1">Uncharacterized protein</fullName>
    </submittedName>
</protein>
<dbReference type="Proteomes" id="UP000824469">
    <property type="component" value="Unassembled WGS sequence"/>
</dbReference>
<organism evidence="1 2">
    <name type="scientific">Taxus chinensis</name>
    <name type="common">Chinese yew</name>
    <name type="synonym">Taxus wallichiana var. chinensis</name>
    <dbReference type="NCBI Taxonomy" id="29808"/>
    <lineage>
        <taxon>Eukaryota</taxon>
        <taxon>Viridiplantae</taxon>
        <taxon>Streptophyta</taxon>
        <taxon>Embryophyta</taxon>
        <taxon>Tracheophyta</taxon>
        <taxon>Spermatophyta</taxon>
        <taxon>Pinopsida</taxon>
        <taxon>Pinidae</taxon>
        <taxon>Conifers II</taxon>
        <taxon>Cupressales</taxon>
        <taxon>Taxaceae</taxon>
        <taxon>Taxus</taxon>
    </lineage>
</organism>
<name>A0AA38L1A1_TAXCH</name>
<reference evidence="1 2" key="1">
    <citation type="journal article" date="2021" name="Nat. Plants">
        <title>The Taxus genome provides insights into paclitaxel biosynthesis.</title>
        <authorList>
            <person name="Xiong X."/>
            <person name="Gou J."/>
            <person name="Liao Q."/>
            <person name="Li Y."/>
            <person name="Zhou Q."/>
            <person name="Bi G."/>
            <person name="Li C."/>
            <person name="Du R."/>
            <person name="Wang X."/>
            <person name="Sun T."/>
            <person name="Guo L."/>
            <person name="Liang H."/>
            <person name="Lu P."/>
            <person name="Wu Y."/>
            <person name="Zhang Z."/>
            <person name="Ro D.K."/>
            <person name="Shang Y."/>
            <person name="Huang S."/>
            <person name="Yan J."/>
        </authorList>
    </citation>
    <scope>NUCLEOTIDE SEQUENCE [LARGE SCALE GENOMIC DNA]</scope>
    <source>
        <strain evidence="1">Ta-2019</strain>
    </source>
</reference>
<keyword evidence="2" id="KW-1185">Reference proteome</keyword>
<accession>A0AA38L1A1</accession>
<dbReference type="AlphaFoldDB" id="A0AA38L1A1"/>
<evidence type="ECO:0000313" key="2">
    <source>
        <dbReference type="Proteomes" id="UP000824469"/>
    </source>
</evidence>
<feature type="non-terminal residue" evidence="1">
    <location>
        <position position="59"/>
    </location>
</feature>
<dbReference type="EMBL" id="JAHRHJ020000006">
    <property type="protein sequence ID" value="KAH9312273.1"/>
    <property type="molecule type" value="Genomic_DNA"/>
</dbReference>
<sequence length="59" mass="6764">MEWHEVVDNVGGVDALNFMKDMMNEVENEHVAVEHDEQTEKLMEKIEVGYTDADGVNEI</sequence>
<evidence type="ECO:0000313" key="1">
    <source>
        <dbReference type="EMBL" id="KAH9312273.1"/>
    </source>
</evidence>
<comment type="caution">
    <text evidence="1">The sequence shown here is derived from an EMBL/GenBank/DDBJ whole genome shotgun (WGS) entry which is preliminary data.</text>
</comment>
<gene>
    <name evidence="1" type="ORF">KI387_027308</name>
</gene>